<evidence type="ECO:0000256" key="2">
    <source>
        <dbReference type="PROSITE-ProRule" id="PRU00708"/>
    </source>
</evidence>
<dbReference type="PANTHER" id="PTHR47926">
    <property type="entry name" value="PENTATRICOPEPTIDE REPEAT-CONTAINING PROTEIN"/>
    <property type="match status" value="1"/>
</dbReference>
<protein>
    <recommendedName>
        <fullName evidence="5">Pentatricopeptide repeat-containing protein</fullName>
    </recommendedName>
</protein>
<sequence length="116" mass="12764">MLPDRFSYSAALRFFVSLGCLELGKMVHGFTSNVSVNRSLLNMYAKLGDIEDSSLVFNSMCERNVVSWNAIISVLTANGLHLEALDHFLEMKNKGFSPDVYTLVGVMKAVGSLRGV</sequence>
<proteinExistence type="predicted"/>
<dbReference type="InterPro" id="IPR011990">
    <property type="entry name" value="TPR-like_helical_dom_sf"/>
</dbReference>
<accession>A0ABS8SG53</accession>
<name>A0ABS8SG53_DATST</name>
<dbReference type="InterPro" id="IPR002885">
    <property type="entry name" value="PPR_rpt"/>
</dbReference>
<feature type="repeat" description="PPR" evidence="2">
    <location>
        <begin position="64"/>
        <end position="98"/>
    </location>
</feature>
<evidence type="ECO:0008006" key="5">
    <source>
        <dbReference type="Google" id="ProtNLM"/>
    </source>
</evidence>
<dbReference type="Gene3D" id="1.25.40.10">
    <property type="entry name" value="Tetratricopeptide repeat domain"/>
    <property type="match status" value="1"/>
</dbReference>
<dbReference type="PROSITE" id="PS51375">
    <property type="entry name" value="PPR"/>
    <property type="match status" value="1"/>
</dbReference>
<keyword evidence="1" id="KW-0677">Repeat</keyword>
<dbReference type="InterPro" id="IPR046960">
    <property type="entry name" value="PPR_At4g14850-like_plant"/>
</dbReference>
<dbReference type="EMBL" id="JACEIK010000475">
    <property type="protein sequence ID" value="MCD7457744.1"/>
    <property type="molecule type" value="Genomic_DNA"/>
</dbReference>
<evidence type="ECO:0000256" key="1">
    <source>
        <dbReference type="ARBA" id="ARBA00022737"/>
    </source>
</evidence>
<reference evidence="3 4" key="1">
    <citation type="journal article" date="2021" name="BMC Genomics">
        <title>Datura genome reveals duplications of psychoactive alkaloid biosynthetic genes and high mutation rate following tissue culture.</title>
        <authorList>
            <person name="Rajewski A."/>
            <person name="Carter-House D."/>
            <person name="Stajich J."/>
            <person name="Litt A."/>
        </authorList>
    </citation>
    <scope>NUCLEOTIDE SEQUENCE [LARGE SCALE GENOMIC DNA]</scope>
    <source>
        <strain evidence="3">AR-01</strain>
    </source>
</reference>
<comment type="caution">
    <text evidence="3">The sequence shown here is derived from an EMBL/GenBank/DDBJ whole genome shotgun (WGS) entry which is preliminary data.</text>
</comment>
<evidence type="ECO:0000313" key="3">
    <source>
        <dbReference type="EMBL" id="MCD7457744.1"/>
    </source>
</evidence>
<dbReference type="Pfam" id="PF13041">
    <property type="entry name" value="PPR_2"/>
    <property type="match status" value="1"/>
</dbReference>
<keyword evidence="4" id="KW-1185">Reference proteome</keyword>
<dbReference type="NCBIfam" id="TIGR00756">
    <property type="entry name" value="PPR"/>
    <property type="match status" value="2"/>
</dbReference>
<evidence type="ECO:0000313" key="4">
    <source>
        <dbReference type="Proteomes" id="UP000823775"/>
    </source>
</evidence>
<gene>
    <name evidence="3" type="ORF">HAX54_036046</name>
</gene>
<dbReference type="Proteomes" id="UP000823775">
    <property type="component" value="Unassembled WGS sequence"/>
</dbReference>
<organism evidence="3 4">
    <name type="scientific">Datura stramonium</name>
    <name type="common">Jimsonweed</name>
    <name type="synonym">Common thornapple</name>
    <dbReference type="NCBI Taxonomy" id="4076"/>
    <lineage>
        <taxon>Eukaryota</taxon>
        <taxon>Viridiplantae</taxon>
        <taxon>Streptophyta</taxon>
        <taxon>Embryophyta</taxon>
        <taxon>Tracheophyta</taxon>
        <taxon>Spermatophyta</taxon>
        <taxon>Magnoliopsida</taxon>
        <taxon>eudicotyledons</taxon>
        <taxon>Gunneridae</taxon>
        <taxon>Pentapetalae</taxon>
        <taxon>asterids</taxon>
        <taxon>lamiids</taxon>
        <taxon>Solanales</taxon>
        <taxon>Solanaceae</taxon>
        <taxon>Solanoideae</taxon>
        <taxon>Datureae</taxon>
        <taxon>Datura</taxon>
    </lineage>
</organism>